<name>A0A931J469_9BURK</name>
<dbReference type="RefSeq" id="WP_198109474.1">
    <property type="nucleotide sequence ID" value="NZ_JAEDAK010000002.1"/>
</dbReference>
<dbReference type="PANTHER" id="PTHR42792:SF1">
    <property type="entry name" value="FLAGELLAR HOOK-ASSOCIATED PROTEIN 3"/>
    <property type="match status" value="1"/>
</dbReference>
<accession>A0A931J469</accession>
<dbReference type="PANTHER" id="PTHR42792">
    <property type="entry name" value="FLAGELLIN"/>
    <property type="match status" value="1"/>
</dbReference>
<dbReference type="Pfam" id="PF00669">
    <property type="entry name" value="Flagellin_N"/>
    <property type="match status" value="1"/>
</dbReference>
<dbReference type="GO" id="GO:0005198">
    <property type="term" value="F:structural molecule activity"/>
    <property type="evidence" value="ECO:0007669"/>
    <property type="project" value="InterPro"/>
</dbReference>
<dbReference type="GO" id="GO:0071973">
    <property type="term" value="P:bacterial-type flagellum-dependent cell motility"/>
    <property type="evidence" value="ECO:0007669"/>
    <property type="project" value="InterPro"/>
</dbReference>
<proteinExistence type="inferred from homology"/>
<comment type="caution">
    <text evidence="6">The sequence shown here is derived from an EMBL/GenBank/DDBJ whole genome shotgun (WGS) entry which is preliminary data.</text>
</comment>
<evidence type="ECO:0000256" key="1">
    <source>
        <dbReference type="ARBA" id="ARBA00004365"/>
    </source>
</evidence>
<evidence type="ECO:0000259" key="5">
    <source>
        <dbReference type="Pfam" id="PF00669"/>
    </source>
</evidence>
<gene>
    <name evidence="6" type="primary">flgL</name>
    <name evidence="6" type="ORF">I7X39_02925</name>
</gene>
<sequence>MRVATANMYDATISQLMRRQMEMQTTQVQLTSGKKVAAASDDPTGAARVERALASLGRVEANQRALEASRNSMRLAESALADGSEILQQIRETLVAAGNASYGDAERLGLAAKIEGLRNQLLSIANRPDGSGGFVFSGQGASQPPFLDEAGGVRFNGLPGSVITGNLDDFPLTVDGRLAWEEARSGNGYYVTAPMTNAITGGPPRAWIDPGRVTDPALLTGNDYEIQINGTSGLAQATITNITTGAVTTVLPYELGKTLTIDGMAFTISGLVQDGDRFSIGASQSNLQVFDVLDTAVAALRTPGRNAQQIQQSNVIALRDLDQSFQNMQNVRSLVGEQLNLLDGSENRLADLKLYNQSERSAAEDLDMTEAISKFQVQQTSYDAALRSYAAVQRLNLFDYLNF</sequence>
<evidence type="ECO:0000256" key="4">
    <source>
        <dbReference type="ARBA" id="ARBA00023143"/>
    </source>
</evidence>
<feature type="domain" description="Flagellin N-terminal" evidence="5">
    <location>
        <begin position="4"/>
        <end position="139"/>
    </location>
</feature>
<dbReference type="GO" id="GO:0005576">
    <property type="term" value="C:extracellular region"/>
    <property type="evidence" value="ECO:0007669"/>
    <property type="project" value="UniProtKB-SubCell"/>
</dbReference>
<dbReference type="AlphaFoldDB" id="A0A931J469"/>
<evidence type="ECO:0000313" key="7">
    <source>
        <dbReference type="Proteomes" id="UP000613266"/>
    </source>
</evidence>
<dbReference type="GO" id="GO:0009424">
    <property type="term" value="C:bacterial-type flagellum hook"/>
    <property type="evidence" value="ECO:0007669"/>
    <property type="project" value="InterPro"/>
</dbReference>
<dbReference type="InterPro" id="IPR001029">
    <property type="entry name" value="Flagellin_N"/>
</dbReference>
<keyword evidence="6" id="KW-0282">Flagellum</keyword>
<dbReference type="Proteomes" id="UP000613266">
    <property type="component" value="Unassembled WGS sequence"/>
</dbReference>
<dbReference type="SUPFAM" id="SSF64518">
    <property type="entry name" value="Phase 1 flagellin"/>
    <property type="match status" value="1"/>
</dbReference>
<keyword evidence="4" id="KW-0975">Bacterial flagellum</keyword>
<evidence type="ECO:0000256" key="2">
    <source>
        <dbReference type="ARBA" id="ARBA00004613"/>
    </source>
</evidence>
<dbReference type="EMBL" id="JAEDAK010000002">
    <property type="protein sequence ID" value="MBH9575850.1"/>
    <property type="molecule type" value="Genomic_DNA"/>
</dbReference>
<reference evidence="6" key="1">
    <citation type="submission" date="2020-12" db="EMBL/GenBank/DDBJ databases">
        <title>The genome sequence of Inhella sp. 1Y17.</title>
        <authorList>
            <person name="Liu Y."/>
        </authorList>
    </citation>
    <scope>NUCLEOTIDE SEQUENCE</scope>
    <source>
        <strain evidence="6">1Y17</strain>
    </source>
</reference>
<comment type="similarity">
    <text evidence="3">Belongs to the bacterial flagellin family.</text>
</comment>
<keyword evidence="7" id="KW-1185">Reference proteome</keyword>
<keyword evidence="6" id="KW-0966">Cell projection</keyword>
<dbReference type="InterPro" id="IPR013384">
    <property type="entry name" value="Flagell_FlgL"/>
</dbReference>
<dbReference type="InterPro" id="IPR001492">
    <property type="entry name" value="Flagellin"/>
</dbReference>
<evidence type="ECO:0000256" key="3">
    <source>
        <dbReference type="ARBA" id="ARBA00005709"/>
    </source>
</evidence>
<dbReference type="Gene3D" id="1.20.1330.10">
    <property type="entry name" value="f41 fragment of flagellin, N-terminal domain"/>
    <property type="match status" value="1"/>
</dbReference>
<keyword evidence="6" id="KW-0969">Cilium</keyword>
<protein>
    <submittedName>
        <fullName evidence="6">Flagellar hook-associated protein FlgL</fullName>
    </submittedName>
</protein>
<organism evidence="6 7">
    <name type="scientific">Inhella proteolytica</name>
    <dbReference type="NCBI Taxonomy" id="2795029"/>
    <lineage>
        <taxon>Bacteria</taxon>
        <taxon>Pseudomonadati</taxon>
        <taxon>Pseudomonadota</taxon>
        <taxon>Betaproteobacteria</taxon>
        <taxon>Burkholderiales</taxon>
        <taxon>Sphaerotilaceae</taxon>
        <taxon>Inhella</taxon>
    </lineage>
</organism>
<evidence type="ECO:0000313" key="6">
    <source>
        <dbReference type="EMBL" id="MBH9575850.1"/>
    </source>
</evidence>
<comment type="subcellular location">
    <subcellularLocation>
        <location evidence="1">Bacterial flagellum</location>
    </subcellularLocation>
    <subcellularLocation>
        <location evidence="2">Secreted</location>
    </subcellularLocation>
</comment>
<dbReference type="NCBIfam" id="TIGR02550">
    <property type="entry name" value="flagell_flgL"/>
    <property type="match status" value="1"/>
</dbReference>